<proteinExistence type="predicted"/>
<organism evidence="1 2">
    <name type="scientific">Rhizopogon vinicolor AM-OR11-026</name>
    <dbReference type="NCBI Taxonomy" id="1314800"/>
    <lineage>
        <taxon>Eukaryota</taxon>
        <taxon>Fungi</taxon>
        <taxon>Dikarya</taxon>
        <taxon>Basidiomycota</taxon>
        <taxon>Agaricomycotina</taxon>
        <taxon>Agaricomycetes</taxon>
        <taxon>Agaricomycetidae</taxon>
        <taxon>Boletales</taxon>
        <taxon>Suillineae</taxon>
        <taxon>Rhizopogonaceae</taxon>
        <taxon>Rhizopogon</taxon>
    </lineage>
</organism>
<gene>
    <name evidence="1" type="ORF">K503DRAFT_773495</name>
</gene>
<dbReference type="AlphaFoldDB" id="A0A1B7MS46"/>
<name>A0A1B7MS46_9AGAM</name>
<keyword evidence="2" id="KW-1185">Reference proteome</keyword>
<protein>
    <submittedName>
        <fullName evidence="1">Uncharacterized protein</fullName>
    </submittedName>
</protein>
<dbReference type="InParanoid" id="A0A1B7MS46"/>
<reference evidence="1 2" key="1">
    <citation type="submission" date="2016-06" db="EMBL/GenBank/DDBJ databases">
        <title>Comparative genomics of the ectomycorrhizal sister species Rhizopogon vinicolor and Rhizopogon vesiculosus (Basidiomycota: Boletales) reveals a divergence of the mating type B locus.</title>
        <authorList>
            <consortium name="DOE Joint Genome Institute"/>
            <person name="Mujic A.B."/>
            <person name="Kuo A."/>
            <person name="Tritt A."/>
            <person name="Lipzen A."/>
            <person name="Chen C."/>
            <person name="Johnson J."/>
            <person name="Sharma A."/>
            <person name="Barry K."/>
            <person name="Grigoriev I.V."/>
            <person name="Spatafora J.W."/>
        </authorList>
    </citation>
    <scope>NUCLEOTIDE SEQUENCE [LARGE SCALE GENOMIC DNA]</scope>
    <source>
        <strain evidence="1 2">AM-OR11-026</strain>
    </source>
</reference>
<sequence>MGYGSNPEATDWWGWIIGERPHFYMNTNEHYMTSGSEAETLLRRTDDNFDVLAESTSFLHQRSQTTQMFQCISSKMLSQLSMLPAR</sequence>
<accession>A0A1B7MS46</accession>
<dbReference type="Proteomes" id="UP000092154">
    <property type="component" value="Unassembled WGS sequence"/>
</dbReference>
<dbReference type="EMBL" id="KV448502">
    <property type="protein sequence ID" value="OAX35421.1"/>
    <property type="molecule type" value="Genomic_DNA"/>
</dbReference>
<feature type="non-terminal residue" evidence="1">
    <location>
        <position position="86"/>
    </location>
</feature>
<evidence type="ECO:0000313" key="2">
    <source>
        <dbReference type="Proteomes" id="UP000092154"/>
    </source>
</evidence>
<evidence type="ECO:0000313" key="1">
    <source>
        <dbReference type="EMBL" id="OAX35421.1"/>
    </source>
</evidence>